<dbReference type="VEuPathDB" id="PlasmoDB:PKNH_1463900"/>
<dbReference type="Proteomes" id="UP000195012">
    <property type="component" value="Unassembled WGS sequence"/>
</dbReference>
<evidence type="ECO:0008006" key="5">
    <source>
        <dbReference type="Google" id="ProtNLM"/>
    </source>
</evidence>
<gene>
    <name evidence="3" type="ORF">PKNOH_S140282600</name>
</gene>
<feature type="transmembrane region" description="Helical" evidence="2">
    <location>
        <begin position="173"/>
        <end position="196"/>
    </location>
</feature>
<feature type="transmembrane region" description="Helical" evidence="2">
    <location>
        <begin position="138"/>
        <end position="161"/>
    </location>
</feature>
<organism evidence="3 4">
    <name type="scientific">Plasmodium knowlesi</name>
    <dbReference type="NCBI Taxonomy" id="5850"/>
    <lineage>
        <taxon>Eukaryota</taxon>
        <taxon>Sar</taxon>
        <taxon>Alveolata</taxon>
        <taxon>Apicomplexa</taxon>
        <taxon>Aconoidasida</taxon>
        <taxon>Haemosporida</taxon>
        <taxon>Plasmodiidae</taxon>
        <taxon>Plasmodium</taxon>
        <taxon>Plasmodium (Plasmodium)</taxon>
    </lineage>
</organism>
<feature type="transmembrane region" description="Helical" evidence="2">
    <location>
        <begin position="6"/>
        <end position="23"/>
    </location>
</feature>
<keyword evidence="2" id="KW-1133">Transmembrane helix</keyword>
<dbReference type="EMBL" id="NETL01000028">
    <property type="protein sequence ID" value="OTN64161.1"/>
    <property type="molecule type" value="Genomic_DNA"/>
</dbReference>
<feature type="region of interest" description="Disordered" evidence="1">
    <location>
        <begin position="39"/>
        <end position="83"/>
    </location>
</feature>
<keyword evidence="2" id="KW-0472">Membrane</keyword>
<protein>
    <recommendedName>
        <fullName evidence="5">Transmembrane protein</fullName>
    </recommendedName>
</protein>
<reference evidence="3 4" key="1">
    <citation type="submission" date="2017-05" db="EMBL/GenBank/DDBJ databases">
        <title>PacBio assembly of a Plasmodium knowlesi genome sequence with Hi-C correction and manual annotation of the SICAvar gene family.</title>
        <authorList>
            <person name="Lapp S.A."/>
            <person name="Geraldo J.A."/>
            <person name="Chien J.-T."/>
            <person name="Ay F."/>
            <person name="Pakala S.B."/>
            <person name="Batugedara G."/>
            <person name="Humphrey J.C."/>
            <person name="Debarry J.D."/>
            <person name="Le Roch K.G."/>
            <person name="Galinski M.R."/>
            <person name="Kissinger J.C."/>
        </authorList>
    </citation>
    <scope>NUCLEOTIDE SEQUENCE [LARGE SCALE GENOMIC DNA]</scope>
    <source>
        <strain evidence="4">Malayan Strain Pk1 (A+)</strain>
    </source>
</reference>
<name>A0A1Y3DGQ9_PLAKN</name>
<comment type="caution">
    <text evidence="3">The sequence shown here is derived from an EMBL/GenBank/DDBJ whole genome shotgun (WGS) entry which is preliminary data.</text>
</comment>
<feature type="compositionally biased region" description="Polar residues" evidence="1">
    <location>
        <begin position="63"/>
        <end position="74"/>
    </location>
</feature>
<dbReference type="AlphaFoldDB" id="A0A1Y3DGQ9"/>
<proteinExistence type="predicted"/>
<evidence type="ECO:0000313" key="4">
    <source>
        <dbReference type="Proteomes" id="UP000195012"/>
    </source>
</evidence>
<evidence type="ECO:0000256" key="2">
    <source>
        <dbReference type="SAM" id="Phobius"/>
    </source>
</evidence>
<evidence type="ECO:0000256" key="1">
    <source>
        <dbReference type="SAM" id="MobiDB-lite"/>
    </source>
</evidence>
<accession>A0A1Y3DGQ9</accession>
<evidence type="ECO:0000313" key="3">
    <source>
        <dbReference type="EMBL" id="OTN64161.1"/>
    </source>
</evidence>
<keyword evidence="2" id="KW-0812">Transmembrane</keyword>
<sequence>MAPFSFIKTSILIFAYLFLWYQINDHHQVSALSTLKDDDVSDTTSLTSSDEDINKTHGRLKTAQGNGKNIPPSSHQEESDDNDVSTLLGSIDNELLEDTLSGQTPCSSKRGKNSSKGLGTKIKECCKKLKHYKNKNKILLTTVLVLSVLYPLALIALILGLLMSNSIGDNMPAFYICLITVPVIIVLIYFGILFWFCRSKVWIKCITQNDEIRKCLREEIQKAQHNHLTDNNKPRPRPQQ</sequence>
<dbReference type="VEuPathDB" id="PlasmoDB:PKA1H_140070100"/>
<dbReference type="VEuPathDB" id="PlasmoDB:PKNOH_S140282600"/>